<comment type="caution">
    <text evidence="6">The sequence shown here is derived from an EMBL/GenBank/DDBJ whole genome shotgun (WGS) entry which is preliminary data.</text>
</comment>
<proteinExistence type="inferred from homology"/>
<keyword evidence="3" id="KW-0808">Transferase</keyword>
<evidence type="ECO:0000259" key="4">
    <source>
        <dbReference type="Pfam" id="PF06722"/>
    </source>
</evidence>
<dbReference type="EMBL" id="BAABCQ010000138">
    <property type="protein sequence ID" value="GAA4000387.1"/>
    <property type="molecule type" value="Genomic_DNA"/>
</dbReference>
<evidence type="ECO:0000313" key="7">
    <source>
        <dbReference type="Proteomes" id="UP001500034"/>
    </source>
</evidence>
<evidence type="ECO:0000313" key="6">
    <source>
        <dbReference type="EMBL" id="GAA4000387.1"/>
    </source>
</evidence>
<dbReference type="PANTHER" id="PTHR48050">
    <property type="entry name" value="STEROL 3-BETA-GLUCOSYLTRANSFERASE"/>
    <property type="match status" value="1"/>
</dbReference>
<gene>
    <name evidence="6" type="ORF">GCM10022384_54210</name>
</gene>
<organism evidence="6 7">
    <name type="scientific">Streptomyces marokkonensis</name>
    <dbReference type="NCBI Taxonomy" id="324855"/>
    <lineage>
        <taxon>Bacteria</taxon>
        <taxon>Bacillati</taxon>
        <taxon>Actinomycetota</taxon>
        <taxon>Actinomycetes</taxon>
        <taxon>Kitasatosporales</taxon>
        <taxon>Streptomycetaceae</taxon>
        <taxon>Streptomyces</taxon>
    </lineage>
</organism>
<dbReference type="RefSeq" id="WP_345595976.1">
    <property type="nucleotide sequence ID" value="NZ_BAABCQ010000138.1"/>
</dbReference>
<dbReference type="InterPro" id="IPR010610">
    <property type="entry name" value="EryCIII-like_C"/>
</dbReference>
<dbReference type="InterPro" id="IPR050426">
    <property type="entry name" value="Glycosyltransferase_28"/>
</dbReference>
<sequence>MRVLMMSTPVPTHFAPLVPLAWGLRAAGAEVLVTAQPDVMPMVRTAGLVGAPVGEKLDGDKHLLSFLTEGRRPLECFTRFPPEEMGFYGRVWMDQARTNIHAYLELARQWQPQLIVADQVEYASLLIGGVLGIPVIHHRWGVDPISDLALHEARTELADLAEELGLDGLPTPAQTLDPCPPSLQLPTTSPGTPIRHIPFNGYGEPPAWRTRTHPRRVVVTLGTRTLQLNGVPHVRRVLKACAQVPDTEIIATVTSQYWEELGPMPSHVRLVPPTPLHLFIDTCDAMVHHSGSSTMLTAATAGLPQLALPQWSDQFALGEQLQKSGAGLTLDDTTRQDDPTLIHNSVQQLLDQPRFRTAAEKLGQEITTMPTPAETAEHLLHKL</sequence>
<keyword evidence="2" id="KW-0328">Glycosyltransferase</keyword>
<evidence type="ECO:0000259" key="5">
    <source>
        <dbReference type="Pfam" id="PF21036"/>
    </source>
</evidence>
<dbReference type="CDD" id="cd03784">
    <property type="entry name" value="GT1_Gtf-like"/>
    <property type="match status" value="1"/>
</dbReference>
<dbReference type="Gene3D" id="3.40.50.2000">
    <property type="entry name" value="Glycogen Phosphorylase B"/>
    <property type="match status" value="2"/>
</dbReference>
<reference evidence="7" key="1">
    <citation type="journal article" date="2019" name="Int. J. Syst. Evol. Microbiol.">
        <title>The Global Catalogue of Microorganisms (GCM) 10K type strain sequencing project: providing services to taxonomists for standard genome sequencing and annotation.</title>
        <authorList>
            <consortium name="The Broad Institute Genomics Platform"/>
            <consortium name="The Broad Institute Genome Sequencing Center for Infectious Disease"/>
            <person name="Wu L."/>
            <person name="Ma J."/>
        </authorList>
    </citation>
    <scope>NUCLEOTIDE SEQUENCE [LARGE SCALE GENOMIC DNA]</scope>
    <source>
        <strain evidence="7">JCM 17027</strain>
    </source>
</reference>
<dbReference type="Proteomes" id="UP001500034">
    <property type="component" value="Unassembled WGS sequence"/>
</dbReference>
<dbReference type="InterPro" id="IPR048284">
    <property type="entry name" value="EryCIII-like_N"/>
</dbReference>
<dbReference type="PANTHER" id="PTHR48050:SF13">
    <property type="entry name" value="STEROL 3-BETA-GLUCOSYLTRANSFERASE UGT80A2"/>
    <property type="match status" value="1"/>
</dbReference>
<dbReference type="SUPFAM" id="SSF53756">
    <property type="entry name" value="UDP-Glycosyltransferase/glycogen phosphorylase"/>
    <property type="match status" value="1"/>
</dbReference>
<keyword evidence="7" id="KW-1185">Reference proteome</keyword>
<dbReference type="InterPro" id="IPR002213">
    <property type="entry name" value="UDP_glucos_trans"/>
</dbReference>
<dbReference type="Pfam" id="PF21036">
    <property type="entry name" value="EryCIII-like_N"/>
    <property type="match status" value="1"/>
</dbReference>
<accession>A0ABP7RPB1</accession>
<name>A0ABP7RPB1_9ACTN</name>
<evidence type="ECO:0000256" key="1">
    <source>
        <dbReference type="ARBA" id="ARBA00006962"/>
    </source>
</evidence>
<dbReference type="Pfam" id="PF06722">
    <property type="entry name" value="EryCIII-like_C"/>
    <property type="match status" value="1"/>
</dbReference>
<evidence type="ECO:0000256" key="2">
    <source>
        <dbReference type="ARBA" id="ARBA00022676"/>
    </source>
</evidence>
<evidence type="ECO:0000256" key="3">
    <source>
        <dbReference type="ARBA" id="ARBA00022679"/>
    </source>
</evidence>
<comment type="similarity">
    <text evidence="1">Belongs to the glycosyltransferase 28 family.</text>
</comment>
<protein>
    <submittedName>
        <fullName evidence="6">DUF1205 domain-containing protein</fullName>
    </submittedName>
</protein>
<feature type="domain" description="Erythromycin biosynthesis protein CIII-like C-terminal" evidence="4">
    <location>
        <begin position="236"/>
        <end position="379"/>
    </location>
</feature>
<feature type="domain" description="Erythromycin biosynthesis protein CIII-like N-terminal" evidence="5">
    <location>
        <begin position="22"/>
        <end position="222"/>
    </location>
</feature>